<dbReference type="GO" id="GO:0005886">
    <property type="term" value="C:plasma membrane"/>
    <property type="evidence" value="ECO:0007669"/>
    <property type="project" value="UniProtKB-SubCell"/>
</dbReference>
<evidence type="ECO:0000256" key="1">
    <source>
        <dbReference type="ARBA" id="ARBA00004651"/>
    </source>
</evidence>
<comment type="similarity">
    <text evidence="2">Belongs to the CPA3 antiporters (TC 2.A.63) subunit E family.</text>
</comment>
<proteinExistence type="inferred from homology"/>
<evidence type="ECO:0000256" key="3">
    <source>
        <dbReference type="ARBA" id="ARBA00022475"/>
    </source>
</evidence>
<dbReference type="Proteomes" id="UP000230842">
    <property type="component" value="Unassembled WGS sequence"/>
</dbReference>
<dbReference type="Pfam" id="PF01899">
    <property type="entry name" value="MNHE"/>
    <property type="match status" value="1"/>
</dbReference>
<feature type="compositionally biased region" description="Basic and acidic residues" evidence="7">
    <location>
        <begin position="198"/>
        <end position="207"/>
    </location>
</feature>
<evidence type="ECO:0000313" key="10">
    <source>
        <dbReference type="Proteomes" id="UP000230842"/>
    </source>
</evidence>
<keyword evidence="5 8" id="KW-1133">Transmembrane helix</keyword>
<dbReference type="InterPro" id="IPR002758">
    <property type="entry name" value="Cation_antiport_E"/>
</dbReference>
<evidence type="ECO:0000256" key="7">
    <source>
        <dbReference type="SAM" id="MobiDB-lite"/>
    </source>
</evidence>
<dbReference type="AlphaFoldDB" id="A0A2M9BGZ4"/>
<dbReference type="OrthoDB" id="3556991at2"/>
<dbReference type="GO" id="GO:0008324">
    <property type="term" value="F:monoatomic cation transmembrane transporter activity"/>
    <property type="evidence" value="ECO:0007669"/>
    <property type="project" value="InterPro"/>
</dbReference>
<evidence type="ECO:0000256" key="8">
    <source>
        <dbReference type="SAM" id="Phobius"/>
    </source>
</evidence>
<evidence type="ECO:0000256" key="2">
    <source>
        <dbReference type="ARBA" id="ARBA00006228"/>
    </source>
</evidence>
<reference evidence="9 10" key="1">
    <citation type="submission" date="2017-11" db="EMBL/GenBank/DDBJ databases">
        <title>Genomic Encyclopedia of Archaeal and Bacterial Type Strains, Phase II (KMG-II): From Individual Species to Whole Genera.</title>
        <authorList>
            <person name="Goeker M."/>
        </authorList>
    </citation>
    <scope>NUCLEOTIDE SEQUENCE [LARGE SCALE GENOMIC DNA]</scope>
    <source>
        <strain evidence="9 10">DSM 27763</strain>
    </source>
</reference>
<feature type="region of interest" description="Disordered" evidence="7">
    <location>
        <begin position="186"/>
        <end position="207"/>
    </location>
</feature>
<keyword evidence="10" id="KW-1185">Reference proteome</keyword>
<feature type="transmembrane region" description="Helical" evidence="8">
    <location>
        <begin position="69"/>
        <end position="92"/>
    </location>
</feature>
<organism evidence="9 10">
    <name type="scientific">Mumia flava</name>
    <dbReference type="NCBI Taxonomy" id="1348852"/>
    <lineage>
        <taxon>Bacteria</taxon>
        <taxon>Bacillati</taxon>
        <taxon>Actinomycetota</taxon>
        <taxon>Actinomycetes</taxon>
        <taxon>Propionibacteriales</taxon>
        <taxon>Nocardioidaceae</taxon>
        <taxon>Mumia</taxon>
    </lineage>
</organism>
<keyword evidence="4 8" id="KW-0812">Transmembrane</keyword>
<feature type="transmembrane region" description="Helical" evidence="8">
    <location>
        <begin position="17"/>
        <end position="33"/>
    </location>
</feature>
<accession>A0A2M9BGZ4</accession>
<dbReference type="EMBL" id="PGEZ01000001">
    <property type="protein sequence ID" value="PJJ57216.1"/>
    <property type="molecule type" value="Genomic_DNA"/>
</dbReference>
<dbReference type="PANTHER" id="PTHR34584">
    <property type="entry name" value="NA(+)/H(+) ANTIPORTER SUBUNIT E1"/>
    <property type="match status" value="1"/>
</dbReference>
<keyword evidence="6 8" id="KW-0472">Membrane</keyword>
<keyword evidence="3" id="KW-1003">Cell membrane</keyword>
<gene>
    <name evidence="9" type="ORF">CLV56_1440</name>
</gene>
<dbReference type="NCBIfam" id="NF006521">
    <property type="entry name" value="PRK08965.1-5"/>
    <property type="match status" value="1"/>
</dbReference>
<dbReference type="PANTHER" id="PTHR34584:SF1">
    <property type="entry name" value="NA(+)_H(+) ANTIPORTER SUBUNIT E1"/>
    <property type="match status" value="1"/>
</dbReference>
<feature type="transmembrane region" description="Helical" evidence="8">
    <location>
        <begin position="39"/>
        <end position="57"/>
    </location>
</feature>
<protein>
    <submittedName>
        <fullName evidence="9">Multicomponent Na+:H+ antiporter subunit E</fullName>
    </submittedName>
</protein>
<comment type="subcellular location">
    <subcellularLocation>
        <location evidence="1">Cell membrane</location>
        <topology evidence="1">Multi-pass membrane protein</topology>
    </subcellularLocation>
</comment>
<evidence type="ECO:0000256" key="4">
    <source>
        <dbReference type="ARBA" id="ARBA00022692"/>
    </source>
</evidence>
<evidence type="ECO:0000256" key="5">
    <source>
        <dbReference type="ARBA" id="ARBA00022989"/>
    </source>
</evidence>
<evidence type="ECO:0000313" key="9">
    <source>
        <dbReference type="EMBL" id="PJJ57216.1"/>
    </source>
</evidence>
<comment type="caution">
    <text evidence="9">The sequence shown here is derived from an EMBL/GenBank/DDBJ whole genome shotgun (WGS) entry which is preliminary data.</text>
</comment>
<evidence type="ECO:0000256" key="6">
    <source>
        <dbReference type="ARBA" id="ARBA00023136"/>
    </source>
</evidence>
<sequence length="207" mass="22375">MSVTDGRPERRERARSALQWPAITWLTAVWVLLWGDLSVANVLAGLLIAFAVIRVFPQPPIAYGGVPRPLALVRLAAVFLAELTVSSVQVAAQALRFGHQPRNAVVVVGLRTRNELHLMLTAELVSLVPGSLLIEASRRTWTLQVHLLGVDDEDAVERGRQSILAQEARVVRAFGTAEEIAALDVTVPGVSPPPDAQHPPDDGGESR</sequence>
<dbReference type="RefSeq" id="WP_100414604.1">
    <property type="nucleotide sequence ID" value="NZ_PGEZ01000001.1"/>
</dbReference>
<name>A0A2M9BGZ4_9ACTN</name>